<dbReference type="AlphaFoldDB" id="A0A2Y9C4K7"/>
<proteinExistence type="predicted"/>
<dbReference type="InterPro" id="IPR005467">
    <property type="entry name" value="His_kinase_dom"/>
</dbReference>
<evidence type="ECO:0000256" key="1">
    <source>
        <dbReference type="ARBA" id="ARBA00000085"/>
    </source>
</evidence>
<dbReference type="GO" id="GO:0016036">
    <property type="term" value="P:cellular response to phosphate starvation"/>
    <property type="evidence" value="ECO:0007669"/>
    <property type="project" value="TreeGrafter"/>
</dbReference>
<dbReference type="GO" id="GO:0000155">
    <property type="term" value="F:phosphorelay sensor kinase activity"/>
    <property type="evidence" value="ECO:0007669"/>
    <property type="project" value="InterPro"/>
</dbReference>
<dbReference type="PANTHER" id="PTHR45453">
    <property type="entry name" value="PHOSPHATE REGULON SENSOR PROTEIN PHOR"/>
    <property type="match status" value="1"/>
</dbReference>
<dbReference type="Gene3D" id="1.10.287.130">
    <property type="match status" value="1"/>
</dbReference>
<dbReference type="InterPro" id="IPR003594">
    <property type="entry name" value="HATPase_dom"/>
</dbReference>
<dbReference type="InterPro" id="IPR003661">
    <property type="entry name" value="HisK_dim/P_dom"/>
</dbReference>
<keyword evidence="11" id="KW-1185">Reference proteome</keyword>
<evidence type="ECO:0000256" key="6">
    <source>
        <dbReference type="ARBA" id="ARBA00022777"/>
    </source>
</evidence>
<dbReference type="PANTHER" id="PTHR45453:SF1">
    <property type="entry name" value="PHOSPHATE REGULON SENSOR PROTEIN PHOR"/>
    <property type="match status" value="1"/>
</dbReference>
<gene>
    <name evidence="10" type="ORF">A8806_102266</name>
</gene>
<dbReference type="OrthoDB" id="9773956at2"/>
<dbReference type="PRINTS" id="PR00344">
    <property type="entry name" value="BCTRLSENSOR"/>
</dbReference>
<dbReference type="Proteomes" id="UP000245845">
    <property type="component" value="Unassembled WGS sequence"/>
</dbReference>
<sequence>MEWMWAENTGPVIVVCAVMAAVICAAAALFFYREKNRIYRMACKMMDELLDDKAVTPSGLKEGEAAVLSGKAERIQEKLRAEIGQAAGEKEQVKSLISNMSHQLKTPLANIMMYEEILSADGKGGKSLSEEERKHFLDKMHVQSEKVNWILNSLFKMVKLEENAIVFEAGPGLIRKTLLDAVNLVYEKAQKKQIEIGTEYFPDCLLYHNPKWTTEVFANILENAVKYTPEYGKITIGMRRMEMYTEIWIRDTGRGIDKGELNSIFKRFYRSPDVENVEGSGIGLYLGKLILEKEKGYMNVASVKGEGSCFSVFLQNCRN</sequence>
<evidence type="ECO:0000313" key="10">
    <source>
        <dbReference type="EMBL" id="PWJ31410.1"/>
    </source>
</evidence>
<dbReference type="Pfam" id="PF02518">
    <property type="entry name" value="HATPase_c"/>
    <property type="match status" value="1"/>
</dbReference>
<dbReference type="Gene3D" id="3.30.565.10">
    <property type="entry name" value="Histidine kinase-like ATPase, C-terminal domain"/>
    <property type="match status" value="1"/>
</dbReference>
<evidence type="ECO:0000256" key="8">
    <source>
        <dbReference type="SAM" id="Phobius"/>
    </source>
</evidence>
<accession>A0A2Y9C4K7</accession>
<keyword evidence="4" id="KW-0597">Phosphoprotein</keyword>
<dbReference type="InterPro" id="IPR036097">
    <property type="entry name" value="HisK_dim/P_sf"/>
</dbReference>
<feature type="transmembrane region" description="Helical" evidence="8">
    <location>
        <begin position="12"/>
        <end position="32"/>
    </location>
</feature>
<dbReference type="InterPro" id="IPR004358">
    <property type="entry name" value="Sig_transdc_His_kin-like_C"/>
</dbReference>
<name>A0A2Y9C4K7_9FIRM</name>
<dbReference type="PROSITE" id="PS50109">
    <property type="entry name" value="HIS_KIN"/>
    <property type="match status" value="1"/>
</dbReference>
<feature type="domain" description="Histidine kinase" evidence="9">
    <location>
        <begin position="99"/>
        <end position="318"/>
    </location>
</feature>
<evidence type="ECO:0000256" key="4">
    <source>
        <dbReference type="ARBA" id="ARBA00022553"/>
    </source>
</evidence>
<dbReference type="SUPFAM" id="SSF55874">
    <property type="entry name" value="ATPase domain of HSP90 chaperone/DNA topoisomerase II/histidine kinase"/>
    <property type="match status" value="1"/>
</dbReference>
<dbReference type="SMART" id="SM00388">
    <property type="entry name" value="HisKA"/>
    <property type="match status" value="1"/>
</dbReference>
<dbReference type="InterPro" id="IPR050351">
    <property type="entry name" value="BphY/WalK/GraS-like"/>
</dbReference>
<evidence type="ECO:0000256" key="7">
    <source>
        <dbReference type="ARBA" id="ARBA00023012"/>
    </source>
</evidence>
<dbReference type="Pfam" id="PF00512">
    <property type="entry name" value="HisKA"/>
    <property type="match status" value="1"/>
</dbReference>
<keyword evidence="8" id="KW-0812">Transmembrane</keyword>
<dbReference type="SMART" id="SM00387">
    <property type="entry name" value="HATPase_c"/>
    <property type="match status" value="1"/>
</dbReference>
<comment type="subcellular location">
    <subcellularLocation>
        <location evidence="2">Membrane</location>
    </subcellularLocation>
</comment>
<keyword evidence="8" id="KW-1133">Transmembrane helix</keyword>
<reference evidence="10 11" key="1">
    <citation type="submission" date="2018-05" db="EMBL/GenBank/DDBJ databases">
        <title>The Hungate 1000. A catalogue of reference genomes from the rumen microbiome.</title>
        <authorList>
            <person name="Kelly W."/>
        </authorList>
    </citation>
    <scope>NUCLEOTIDE SEQUENCE [LARGE SCALE GENOMIC DNA]</scope>
    <source>
        <strain evidence="10 11">NLAE-zl-C242</strain>
    </source>
</reference>
<dbReference type="GO" id="GO:0004721">
    <property type="term" value="F:phosphoprotein phosphatase activity"/>
    <property type="evidence" value="ECO:0007669"/>
    <property type="project" value="TreeGrafter"/>
</dbReference>
<comment type="catalytic activity">
    <reaction evidence="1">
        <text>ATP + protein L-histidine = ADP + protein N-phospho-L-histidine.</text>
        <dbReference type="EC" id="2.7.13.3"/>
    </reaction>
</comment>
<evidence type="ECO:0000256" key="3">
    <source>
        <dbReference type="ARBA" id="ARBA00012438"/>
    </source>
</evidence>
<dbReference type="GO" id="GO:0005886">
    <property type="term" value="C:plasma membrane"/>
    <property type="evidence" value="ECO:0007669"/>
    <property type="project" value="TreeGrafter"/>
</dbReference>
<keyword evidence="5" id="KW-0808">Transferase</keyword>
<dbReference type="SUPFAM" id="SSF47384">
    <property type="entry name" value="Homodimeric domain of signal transducing histidine kinase"/>
    <property type="match status" value="1"/>
</dbReference>
<keyword evidence="8" id="KW-0472">Membrane</keyword>
<dbReference type="RefSeq" id="WP_109730114.1">
    <property type="nucleotide sequence ID" value="NZ_BAAACK010000006.1"/>
</dbReference>
<dbReference type="EMBL" id="QGDL01000002">
    <property type="protein sequence ID" value="PWJ31410.1"/>
    <property type="molecule type" value="Genomic_DNA"/>
</dbReference>
<evidence type="ECO:0000259" key="9">
    <source>
        <dbReference type="PROSITE" id="PS50109"/>
    </source>
</evidence>
<keyword evidence="7" id="KW-0902">Two-component regulatory system</keyword>
<evidence type="ECO:0000313" key="11">
    <source>
        <dbReference type="Proteomes" id="UP000245845"/>
    </source>
</evidence>
<protein>
    <recommendedName>
        <fullName evidence="3">histidine kinase</fullName>
        <ecNumber evidence="3">2.7.13.3</ecNumber>
    </recommendedName>
</protein>
<organism evidence="10 11">
    <name type="scientific">Faecalicatena orotica</name>
    <dbReference type="NCBI Taxonomy" id="1544"/>
    <lineage>
        <taxon>Bacteria</taxon>
        <taxon>Bacillati</taxon>
        <taxon>Bacillota</taxon>
        <taxon>Clostridia</taxon>
        <taxon>Lachnospirales</taxon>
        <taxon>Lachnospiraceae</taxon>
        <taxon>Faecalicatena</taxon>
    </lineage>
</organism>
<dbReference type="InterPro" id="IPR036890">
    <property type="entry name" value="HATPase_C_sf"/>
</dbReference>
<evidence type="ECO:0000256" key="5">
    <source>
        <dbReference type="ARBA" id="ARBA00022679"/>
    </source>
</evidence>
<evidence type="ECO:0000256" key="2">
    <source>
        <dbReference type="ARBA" id="ARBA00004370"/>
    </source>
</evidence>
<comment type="caution">
    <text evidence="10">The sequence shown here is derived from an EMBL/GenBank/DDBJ whole genome shotgun (WGS) entry which is preliminary data.</text>
</comment>
<keyword evidence="6 10" id="KW-0418">Kinase</keyword>
<dbReference type="CDD" id="cd00082">
    <property type="entry name" value="HisKA"/>
    <property type="match status" value="1"/>
</dbReference>
<dbReference type="EC" id="2.7.13.3" evidence="3"/>